<dbReference type="Pfam" id="PF09660">
    <property type="entry name" value="DUF2397"/>
    <property type="match status" value="1"/>
</dbReference>
<dbReference type="EMBL" id="CP043661">
    <property type="protein sequence ID" value="QNE17495.1"/>
    <property type="molecule type" value="Genomic_DNA"/>
</dbReference>
<feature type="region of interest" description="Disordered" evidence="1">
    <location>
        <begin position="333"/>
        <end position="378"/>
    </location>
</feature>
<dbReference type="AlphaFoldDB" id="A0A7G6WU30"/>
<reference evidence="3" key="1">
    <citation type="submission" date="2019-09" db="EMBL/GenBank/DDBJ databases">
        <title>Antimicrobial potential of Antarctic Bacteria.</title>
        <authorList>
            <person name="Benaud N."/>
            <person name="Edwards R.J."/>
            <person name="Ferrari B.C."/>
        </authorList>
    </citation>
    <scope>NUCLEOTIDE SEQUENCE [LARGE SCALE GENOMIC DNA]</scope>
    <source>
        <strain evidence="3">SPB151</strain>
    </source>
</reference>
<dbReference type="Proteomes" id="UP000515563">
    <property type="component" value="Chromosome"/>
</dbReference>
<reference evidence="2 3" key="2">
    <citation type="journal article" date="2020" name="Microbiol. Resour. Announc.">
        <title>Antarctic desert soil bacteria exhibit high novel natural product potential, evaluated through long-read genome sequencing and comparative genomics.</title>
        <authorList>
            <person name="Benaud N."/>
            <person name="Edwards R.J."/>
            <person name="Amos T.G."/>
            <person name="D'Agostino P.M."/>
            <person name="Gutierrez-Chavez C."/>
            <person name="Montgomery K."/>
            <person name="Nicetic I."/>
            <person name="Ferrari B.C."/>
        </authorList>
    </citation>
    <scope>NUCLEOTIDE SEQUENCE [LARGE SCALE GENOMIC DNA]</scope>
    <source>
        <strain evidence="2 3">SPB151</strain>
    </source>
</reference>
<dbReference type="InterPro" id="IPR013493">
    <property type="entry name" value="CHP02677"/>
</dbReference>
<evidence type="ECO:0000313" key="2">
    <source>
        <dbReference type="EMBL" id="QNE17495.1"/>
    </source>
</evidence>
<name>A0A7G6WU30_9ACTN</name>
<dbReference type="KEGG" id="kqi:F1D05_05720"/>
<dbReference type="RefSeq" id="WP_246486455.1">
    <property type="nucleotide sequence ID" value="NZ_CP043661.1"/>
</dbReference>
<gene>
    <name evidence="2" type="ORF">F1D05_05720</name>
</gene>
<proteinExistence type="predicted"/>
<accession>A0A7G6WU30</accession>
<evidence type="ECO:0000256" key="1">
    <source>
        <dbReference type="SAM" id="MobiDB-lite"/>
    </source>
</evidence>
<protein>
    <submittedName>
        <fullName evidence="2">DUF2397 family protein</fullName>
    </submittedName>
</protein>
<organism evidence="2 3">
    <name type="scientific">Kribbella qitaiheensis</name>
    <dbReference type="NCBI Taxonomy" id="1544730"/>
    <lineage>
        <taxon>Bacteria</taxon>
        <taxon>Bacillati</taxon>
        <taxon>Actinomycetota</taxon>
        <taxon>Actinomycetes</taxon>
        <taxon>Propionibacteriales</taxon>
        <taxon>Kribbellaceae</taxon>
        <taxon>Kribbella</taxon>
    </lineage>
</organism>
<keyword evidence="3" id="KW-1185">Reference proteome</keyword>
<sequence>MPGEPTFSSAERLTLGALRYAVNDEAAGYVAMMRLFTGGISGFLSDQSAAEVAERLAERGVELDPDTVDARLSYLVEHGNLARSPRETEARSVKEYLSNRARYQLTQRGELVHRQVEELLGHTDAAREVSSEMLGGVLAGLNALDGLTGPALSEIDSDELARQIVTLFAQFETLVASTRQFYTYLSQVLSRYDLGREEFEAFKGALLDYLQRFVDEISRHMPQIADRLRAVETHVPELCARANAGQRLIGVDGIQAKRAMGLEPEDWASLHAWFVGSSGRGSDADHVRALATDAMRSLLVNLRRLAGRADREQSRYGDLLNLARWFDESDDRGVDESIRRAPSHHRCRQGPDGSDYGIPASLPRRTGREAARRRTRLG</sequence>
<evidence type="ECO:0000313" key="3">
    <source>
        <dbReference type="Proteomes" id="UP000515563"/>
    </source>
</evidence>